<dbReference type="InterPro" id="IPR007690">
    <property type="entry name" value="T2SS_GspM"/>
</dbReference>
<evidence type="ECO:0000256" key="10">
    <source>
        <dbReference type="PIRNR" id="PIRNR006291"/>
    </source>
</evidence>
<comment type="subcellular location">
    <subcellularLocation>
        <location evidence="1">Cell inner membrane</location>
        <topology evidence="1">Single-pass membrane protein</topology>
    </subcellularLocation>
</comment>
<evidence type="ECO:0000313" key="13">
    <source>
        <dbReference type="Proteomes" id="UP000198367"/>
    </source>
</evidence>
<evidence type="ECO:0000256" key="7">
    <source>
        <dbReference type="ARBA" id="ARBA00022927"/>
    </source>
</evidence>
<dbReference type="GO" id="GO:0015627">
    <property type="term" value="C:type II protein secretion system complex"/>
    <property type="evidence" value="ECO:0007669"/>
    <property type="project" value="InterPro"/>
</dbReference>
<dbReference type="GO" id="GO:0015628">
    <property type="term" value="P:protein secretion by the type II secretion system"/>
    <property type="evidence" value="ECO:0007669"/>
    <property type="project" value="InterPro"/>
</dbReference>
<comment type="function">
    <text evidence="10">Inner membrane component of the type II secretion system required for the energy-dependent secretion of extracellular factors such as proteases and toxins from the periplasm.</text>
</comment>
<evidence type="ECO:0000256" key="9">
    <source>
        <dbReference type="ARBA" id="ARBA00023136"/>
    </source>
</evidence>
<proteinExistence type="inferred from homology"/>
<dbReference type="InterPro" id="IPR023229">
    <property type="entry name" value="T2SS_M_periplasmic_sf"/>
</dbReference>
<keyword evidence="9 10" id="KW-0472">Membrane</keyword>
<dbReference type="GO" id="GO:0005886">
    <property type="term" value="C:plasma membrane"/>
    <property type="evidence" value="ECO:0007669"/>
    <property type="project" value="UniProtKB-SubCell"/>
</dbReference>
<evidence type="ECO:0000256" key="6">
    <source>
        <dbReference type="ARBA" id="ARBA00022692"/>
    </source>
</evidence>
<evidence type="ECO:0000256" key="8">
    <source>
        <dbReference type="ARBA" id="ARBA00022989"/>
    </source>
</evidence>
<dbReference type="Pfam" id="PF04612">
    <property type="entry name" value="T2SSM"/>
    <property type="match status" value="1"/>
</dbReference>
<keyword evidence="7 10" id="KW-0653">Protein transport</keyword>
<keyword evidence="6 11" id="KW-0812">Transmembrane</keyword>
<keyword evidence="5 10" id="KW-0997">Cell inner membrane</keyword>
<evidence type="ECO:0000256" key="5">
    <source>
        <dbReference type="ARBA" id="ARBA00022519"/>
    </source>
</evidence>
<evidence type="ECO:0000256" key="2">
    <source>
        <dbReference type="ARBA" id="ARBA00010637"/>
    </source>
</evidence>
<evidence type="ECO:0000313" key="12">
    <source>
        <dbReference type="EMBL" id="ASK67518.1"/>
    </source>
</evidence>
<comment type="similarity">
    <text evidence="2 10">Belongs to the GSP M family.</text>
</comment>
<organism evidence="12 13">
    <name type="scientific">Shewanella bicestrii</name>
    <dbReference type="NCBI Taxonomy" id="2018305"/>
    <lineage>
        <taxon>Bacteria</taxon>
        <taxon>Pseudomonadati</taxon>
        <taxon>Pseudomonadota</taxon>
        <taxon>Gammaproteobacteria</taxon>
        <taxon>Alteromonadales</taxon>
        <taxon>Shewanellaceae</taxon>
        <taxon>Shewanella</taxon>
    </lineage>
</organism>
<keyword evidence="8 11" id="KW-1133">Transmembrane helix</keyword>
<keyword evidence="13" id="KW-1185">Reference proteome</keyword>
<gene>
    <name evidence="12" type="ORF">CF168_00845</name>
</gene>
<evidence type="ECO:0000256" key="1">
    <source>
        <dbReference type="ARBA" id="ARBA00004377"/>
    </source>
</evidence>
<dbReference type="Gene3D" id="3.30.1360.100">
    <property type="entry name" value="General secretion pathway protein M, EpsM"/>
    <property type="match status" value="1"/>
</dbReference>
<keyword evidence="4 10" id="KW-1003">Cell membrane</keyword>
<keyword evidence="3 10" id="KW-0813">Transport</keyword>
<dbReference type="Proteomes" id="UP000198367">
    <property type="component" value="Chromosome"/>
</dbReference>
<dbReference type="PIRSF" id="PIRSF006291">
    <property type="entry name" value="GspM"/>
    <property type="match status" value="1"/>
</dbReference>
<reference evidence="12 13" key="1">
    <citation type="submission" date="2017-07" db="EMBL/GenBank/DDBJ databases">
        <title>Phenotypical and genomic characterization of a clinical isolate of Shewanella bicestrii sp. nov. producing an extended-spectrum beta-lactamase and a new oxacillinase variant.</title>
        <authorList>
            <person name="Jousset A.B."/>
            <person name="Bonnin R.A."/>
            <person name="Girlich D."/>
            <person name="Dabos L."/>
            <person name="Potron A."/>
            <person name="Dortet L."/>
            <person name="Glaser P."/>
            <person name="Naas T."/>
        </authorList>
    </citation>
    <scope>NUCLEOTIDE SEQUENCE [LARGE SCALE GENOMIC DNA]</scope>
    <source>
        <strain evidence="12 13">JAB-1</strain>
    </source>
</reference>
<dbReference type="EMBL" id="CP022358">
    <property type="protein sequence ID" value="ASK67518.1"/>
    <property type="molecule type" value="Genomic_DNA"/>
</dbReference>
<dbReference type="KEGG" id="sbj:CF168_00845"/>
<protein>
    <recommendedName>
        <fullName evidence="10">Type II secretion system protein M</fullName>
        <shortName evidence="10">T2SS protein M</shortName>
    </recommendedName>
    <alternativeName>
        <fullName evidence="10">General secretion pathway protein M</fullName>
    </alternativeName>
</protein>
<accession>A0A220UH50</accession>
<evidence type="ECO:0000256" key="11">
    <source>
        <dbReference type="SAM" id="Phobius"/>
    </source>
</evidence>
<dbReference type="RefSeq" id="WP_011620998.1">
    <property type="nucleotide sequence ID" value="NZ_CP022358.1"/>
</dbReference>
<evidence type="ECO:0000256" key="3">
    <source>
        <dbReference type="ARBA" id="ARBA00022448"/>
    </source>
</evidence>
<feature type="transmembrane region" description="Helical" evidence="11">
    <location>
        <begin position="18"/>
        <end position="36"/>
    </location>
</feature>
<dbReference type="SUPFAM" id="SSF103054">
    <property type="entry name" value="General secretion pathway protein M, EpsM"/>
    <property type="match status" value="1"/>
</dbReference>
<evidence type="ECO:0000256" key="4">
    <source>
        <dbReference type="ARBA" id="ARBA00022475"/>
    </source>
</evidence>
<name>A0A220UH50_9GAMM</name>
<dbReference type="AlphaFoldDB" id="A0A220UH50"/>
<sequence length="158" mass="17349">MDNLRTWWQGLASREQQIVGFGAVFLVIGVFYWGIWTPIANAEANALRNLTAQQQTLTYVKQTANKIAGLKQSGAKPTMSGSLSSVVNQTAGTYGLVITRMQPQGDKIQVWMDDVPFDALLNYLSDLVQKKGLSLESVDLAEADAAGYVKVRRIQLAQ</sequence>